<comment type="caution">
    <text evidence="1">The sequence shown here is derived from an EMBL/GenBank/DDBJ whole genome shotgun (WGS) entry which is preliminary data.</text>
</comment>
<evidence type="ECO:0000313" key="1">
    <source>
        <dbReference type="EMBL" id="KAI4811167.1"/>
    </source>
</evidence>
<dbReference type="EMBL" id="CM043800">
    <property type="protein sequence ID" value="KAI4811167.1"/>
    <property type="molecule type" value="Genomic_DNA"/>
</dbReference>
<evidence type="ECO:0000313" key="2">
    <source>
        <dbReference type="Proteomes" id="UP001057452"/>
    </source>
</evidence>
<keyword evidence="2" id="KW-1185">Reference proteome</keyword>
<organism evidence="1 2">
    <name type="scientific">Chaenocephalus aceratus</name>
    <name type="common">Blackfin icefish</name>
    <name type="synonym">Chaenichthys aceratus</name>
    <dbReference type="NCBI Taxonomy" id="36190"/>
    <lineage>
        <taxon>Eukaryota</taxon>
        <taxon>Metazoa</taxon>
        <taxon>Chordata</taxon>
        <taxon>Craniata</taxon>
        <taxon>Vertebrata</taxon>
        <taxon>Euteleostomi</taxon>
        <taxon>Actinopterygii</taxon>
        <taxon>Neopterygii</taxon>
        <taxon>Teleostei</taxon>
        <taxon>Neoteleostei</taxon>
        <taxon>Acanthomorphata</taxon>
        <taxon>Eupercaria</taxon>
        <taxon>Perciformes</taxon>
        <taxon>Notothenioidei</taxon>
        <taxon>Channichthyidae</taxon>
        <taxon>Chaenocephalus</taxon>
    </lineage>
</organism>
<protein>
    <submittedName>
        <fullName evidence="1">Uncharacterized protein</fullName>
    </submittedName>
</protein>
<name>A0ACB9WDQ1_CHAAC</name>
<proteinExistence type="predicted"/>
<reference evidence="1" key="1">
    <citation type="submission" date="2022-05" db="EMBL/GenBank/DDBJ databases">
        <title>Chromosome-level genome of Chaenocephalus aceratus.</title>
        <authorList>
            <person name="Park H."/>
        </authorList>
    </citation>
    <scope>NUCLEOTIDE SEQUENCE</scope>
    <source>
        <strain evidence="1">KU_202001</strain>
    </source>
</reference>
<accession>A0ACB9WDQ1</accession>
<dbReference type="Proteomes" id="UP001057452">
    <property type="component" value="Chromosome 16"/>
</dbReference>
<gene>
    <name evidence="1" type="ORF">KUCAC02_014085</name>
</gene>
<sequence length="207" mass="23892">MMKICSQDVKRSALILLMINSFCAFSQIPHDIIYVVGCFENGTSEVQYEFDSEEMLYMDFDKSDIVYTVPGIFVDDPSTMFDHMNVFTNANKGKNLCVAMLQYLKNEENNPPEEKDALFGHALLHCQFTSPDDFVYLGQLFFNKVLQLQYNSTLGKYTGYTEKTKDIAEGLNKNPKFIKEEKKHELKCKNHIAMFFDVFLKPGDCVY</sequence>